<reference evidence="1" key="1">
    <citation type="submission" date="2022-01" db="EMBL/GenBank/DDBJ databases">
        <title>Whole genome-based taxonomy of the Shewanellaceae.</title>
        <authorList>
            <person name="Martin-Rodriguez A.J."/>
        </authorList>
    </citation>
    <scope>NUCLEOTIDE SEQUENCE</scope>
    <source>
        <strain evidence="1">KCTC 23973</strain>
    </source>
</reference>
<dbReference type="RefSeq" id="WP_248951020.1">
    <property type="nucleotide sequence ID" value="NZ_JAKILB010000010.1"/>
</dbReference>
<dbReference type="Proteomes" id="UP001139293">
    <property type="component" value="Unassembled WGS sequence"/>
</dbReference>
<name>A0A9X1ZF81_9GAMM</name>
<evidence type="ECO:0000313" key="1">
    <source>
        <dbReference type="EMBL" id="MCL1139947.1"/>
    </source>
</evidence>
<organism evidence="1 2">
    <name type="scientific">Shewanella pneumatophori</name>
    <dbReference type="NCBI Taxonomy" id="314092"/>
    <lineage>
        <taxon>Bacteria</taxon>
        <taxon>Pseudomonadati</taxon>
        <taxon>Pseudomonadota</taxon>
        <taxon>Gammaproteobacteria</taxon>
        <taxon>Alteromonadales</taxon>
        <taxon>Shewanellaceae</taxon>
        <taxon>Shewanella</taxon>
    </lineage>
</organism>
<gene>
    <name evidence="1" type="ORF">L2740_15485</name>
</gene>
<keyword evidence="2" id="KW-1185">Reference proteome</keyword>
<dbReference type="AlphaFoldDB" id="A0A9X1ZF81"/>
<accession>A0A9X1ZF81</accession>
<proteinExistence type="predicted"/>
<sequence length="172" mass="19901">MEPLVEFIRLFSQHGRLTTANQLIAVAGLELEINDVNSEHLKLIEEAKYQDIMLIHGDIDSYFYSDRYIVESYAKQWLGVNEDKISATMADYIRRYSALGELVPEDNFIHAPYNLAQADLDILPQQFMAIPEFADINYQRSENGTGYYFSTIHLKESYAKVLANYDPFEWSV</sequence>
<protein>
    <submittedName>
        <fullName evidence="1">Uncharacterized protein</fullName>
    </submittedName>
</protein>
<evidence type="ECO:0000313" key="2">
    <source>
        <dbReference type="Proteomes" id="UP001139293"/>
    </source>
</evidence>
<dbReference type="EMBL" id="JAKILB010000010">
    <property type="protein sequence ID" value="MCL1139947.1"/>
    <property type="molecule type" value="Genomic_DNA"/>
</dbReference>
<comment type="caution">
    <text evidence="1">The sequence shown here is derived from an EMBL/GenBank/DDBJ whole genome shotgun (WGS) entry which is preliminary data.</text>
</comment>